<accession>A0A5P9XQI0</accession>
<organism evidence="2 3">
    <name type="scientific">Acidithiobacillus thiooxidans ATCC 19377</name>
    <dbReference type="NCBI Taxonomy" id="637390"/>
    <lineage>
        <taxon>Bacteria</taxon>
        <taxon>Pseudomonadati</taxon>
        <taxon>Pseudomonadota</taxon>
        <taxon>Acidithiobacillia</taxon>
        <taxon>Acidithiobacillales</taxon>
        <taxon>Acidithiobacillaceae</taxon>
        <taxon>Acidithiobacillus</taxon>
    </lineage>
</organism>
<sequence length="195" mass="22026">MGKSHKKYAHLLTETWSVINQKKAPGGWSAVQKPDVYREDDDVVGIFDECMVVREGGINGQIVGFVDYWLAIRFHDFYAEKKKDRCPAFDGSLRVTIDLIYVLPSYRGKGFGAALGVRVFHRLTSLLKHLLVTRMDGRGVCLSSICVDGDCDSEEGCYWLGYLTSELKNWHECERRDGPHAAALKRTQVIGDYGF</sequence>
<dbReference type="Gene3D" id="3.40.630.30">
    <property type="match status" value="1"/>
</dbReference>
<protein>
    <recommendedName>
        <fullName evidence="1">N-acetyltransferase domain-containing protein</fullName>
    </recommendedName>
</protein>
<name>A0A5P9XQI0_ACITH</name>
<feature type="domain" description="N-acetyltransferase" evidence="1">
    <location>
        <begin position="44"/>
        <end position="115"/>
    </location>
</feature>
<evidence type="ECO:0000259" key="1">
    <source>
        <dbReference type="Pfam" id="PF00583"/>
    </source>
</evidence>
<evidence type="ECO:0000313" key="2">
    <source>
        <dbReference type="EMBL" id="QFX96038.1"/>
    </source>
</evidence>
<gene>
    <name evidence="2" type="ORF">GCD22_01749</name>
</gene>
<dbReference type="InterPro" id="IPR016181">
    <property type="entry name" value="Acyl_CoA_acyltransferase"/>
</dbReference>
<dbReference type="EMBL" id="CP045571">
    <property type="protein sequence ID" value="QFX96038.1"/>
    <property type="molecule type" value="Genomic_DNA"/>
</dbReference>
<dbReference type="Proteomes" id="UP000363590">
    <property type="component" value="Chromosome"/>
</dbReference>
<dbReference type="AlphaFoldDB" id="A0A5P9XQI0"/>
<dbReference type="SUPFAM" id="SSF55729">
    <property type="entry name" value="Acyl-CoA N-acyltransferases (Nat)"/>
    <property type="match status" value="1"/>
</dbReference>
<proteinExistence type="predicted"/>
<dbReference type="Pfam" id="PF00583">
    <property type="entry name" value="Acetyltransf_1"/>
    <property type="match status" value="1"/>
</dbReference>
<reference evidence="2 3" key="1">
    <citation type="submission" date="2019-10" db="EMBL/GenBank/DDBJ databases">
        <authorList>
            <person name="Wang R."/>
        </authorList>
    </citation>
    <scope>NUCLEOTIDE SEQUENCE [LARGE SCALE GENOMIC DNA]</scope>
    <source>
        <strain evidence="2 3">ATCC 19377</strain>
    </source>
</reference>
<evidence type="ECO:0000313" key="3">
    <source>
        <dbReference type="Proteomes" id="UP000363590"/>
    </source>
</evidence>
<dbReference type="InterPro" id="IPR000182">
    <property type="entry name" value="GNAT_dom"/>
</dbReference>
<dbReference type="CDD" id="cd04301">
    <property type="entry name" value="NAT_SF"/>
    <property type="match status" value="1"/>
</dbReference>
<dbReference type="GO" id="GO:0016747">
    <property type="term" value="F:acyltransferase activity, transferring groups other than amino-acyl groups"/>
    <property type="evidence" value="ECO:0007669"/>
    <property type="project" value="InterPro"/>
</dbReference>
<dbReference type="KEGG" id="atx:GCD22_01749"/>